<dbReference type="CDD" id="cd12797">
    <property type="entry name" value="M23_peptidase"/>
    <property type="match status" value="1"/>
</dbReference>
<dbReference type="EMBL" id="DWWB01000046">
    <property type="protein sequence ID" value="HJC66705.1"/>
    <property type="molecule type" value="Genomic_DNA"/>
</dbReference>
<dbReference type="InterPro" id="IPR011055">
    <property type="entry name" value="Dup_hybrid_motif"/>
</dbReference>
<reference evidence="3" key="2">
    <citation type="submission" date="2021-04" db="EMBL/GenBank/DDBJ databases">
        <authorList>
            <person name="Gilroy R."/>
        </authorList>
    </citation>
    <scope>NUCLEOTIDE SEQUENCE</scope>
    <source>
        <strain evidence="3">CHK198-12963</strain>
    </source>
</reference>
<feature type="domain" description="M23ase beta-sheet core" evidence="2">
    <location>
        <begin position="236"/>
        <end position="336"/>
    </location>
</feature>
<evidence type="ECO:0000256" key="1">
    <source>
        <dbReference type="ARBA" id="ARBA00022729"/>
    </source>
</evidence>
<dbReference type="PANTHER" id="PTHR21666">
    <property type="entry name" value="PEPTIDASE-RELATED"/>
    <property type="match status" value="1"/>
</dbReference>
<dbReference type="GO" id="GO:0004222">
    <property type="term" value="F:metalloendopeptidase activity"/>
    <property type="evidence" value="ECO:0007669"/>
    <property type="project" value="TreeGrafter"/>
</dbReference>
<dbReference type="PANTHER" id="PTHR21666:SF289">
    <property type="entry name" value="L-ALA--D-GLU ENDOPEPTIDASE"/>
    <property type="match status" value="1"/>
</dbReference>
<gene>
    <name evidence="3" type="ORF">H9931_08305</name>
</gene>
<dbReference type="SUPFAM" id="SSF51261">
    <property type="entry name" value="Duplicated hybrid motif"/>
    <property type="match status" value="1"/>
</dbReference>
<evidence type="ECO:0000313" key="4">
    <source>
        <dbReference type="Proteomes" id="UP000823863"/>
    </source>
</evidence>
<sequence>MFSNLLKQPTRQRSRGQKNTRRCILAELSVLCLLCISFFLSHTAPGQAAAVWAKAAAGHFFGKESTATPSQPDYIKWVDFDVTCQAMNQAFRYDVDTCQSEIHLNWVDLLAYLGAKYGGDFSLYKASDLEQAAEALRSGETTVEDLTQNMKYYSYYRQAYGAVLDGLVGEYEAQIPKEQAPGVYLPSGVDGGTPEDPETVWVKKYGLKAFSPIAKSFPYSDYDDFGTARSYGFKRQHLGHDMMGQVGTPIIAVESCYVEAIGWNQYGGWRLGLRSFDKKRYYYYAHLRQNYPYQSNLKEGSIVSAGDVIGYLGRTGYSATENTNNIDEPHLHFGLQLIFDESQKEGNNEIWIDCFELTRFLSMNRAEVKKVEGTKEWARIYGIKDPVIPENAEITGQEQVFTESHPADG</sequence>
<organism evidence="3 4">
    <name type="scientific">Candidatus Enterocloster excrementigallinarum</name>
    <dbReference type="NCBI Taxonomy" id="2838558"/>
    <lineage>
        <taxon>Bacteria</taxon>
        <taxon>Bacillati</taxon>
        <taxon>Bacillota</taxon>
        <taxon>Clostridia</taxon>
        <taxon>Lachnospirales</taxon>
        <taxon>Lachnospiraceae</taxon>
        <taxon>Enterocloster</taxon>
    </lineage>
</organism>
<evidence type="ECO:0000259" key="2">
    <source>
        <dbReference type="Pfam" id="PF01551"/>
    </source>
</evidence>
<dbReference type="Gene3D" id="2.70.70.10">
    <property type="entry name" value="Glucose Permease (Domain IIA)"/>
    <property type="match status" value="1"/>
</dbReference>
<protein>
    <submittedName>
        <fullName evidence="3">M23 family metallopeptidase</fullName>
    </submittedName>
</protein>
<accession>A0A9D2PWV3</accession>
<dbReference type="AlphaFoldDB" id="A0A9D2PWV3"/>
<keyword evidence="1" id="KW-0732">Signal</keyword>
<dbReference type="Pfam" id="PF01551">
    <property type="entry name" value="Peptidase_M23"/>
    <property type="match status" value="1"/>
</dbReference>
<dbReference type="InterPro" id="IPR050570">
    <property type="entry name" value="Cell_wall_metabolism_enzyme"/>
</dbReference>
<reference evidence="3" key="1">
    <citation type="journal article" date="2021" name="PeerJ">
        <title>Extensive microbial diversity within the chicken gut microbiome revealed by metagenomics and culture.</title>
        <authorList>
            <person name="Gilroy R."/>
            <person name="Ravi A."/>
            <person name="Getino M."/>
            <person name="Pursley I."/>
            <person name="Horton D.L."/>
            <person name="Alikhan N.F."/>
            <person name="Baker D."/>
            <person name="Gharbi K."/>
            <person name="Hall N."/>
            <person name="Watson M."/>
            <person name="Adriaenssens E.M."/>
            <person name="Foster-Nyarko E."/>
            <person name="Jarju S."/>
            <person name="Secka A."/>
            <person name="Antonio M."/>
            <person name="Oren A."/>
            <person name="Chaudhuri R.R."/>
            <person name="La Ragione R."/>
            <person name="Hildebrand F."/>
            <person name="Pallen M.J."/>
        </authorList>
    </citation>
    <scope>NUCLEOTIDE SEQUENCE</scope>
    <source>
        <strain evidence="3">CHK198-12963</strain>
    </source>
</reference>
<evidence type="ECO:0000313" key="3">
    <source>
        <dbReference type="EMBL" id="HJC66705.1"/>
    </source>
</evidence>
<dbReference type="Proteomes" id="UP000823863">
    <property type="component" value="Unassembled WGS sequence"/>
</dbReference>
<dbReference type="InterPro" id="IPR016047">
    <property type="entry name" value="M23ase_b-sheet_dom"/>
</dbReference>
<proteinExistence type="predicted"/>
<comment type="caution">
    <text evidence="3">The sequence shown here is derived from an EMBL/GenBank/DDBJ whole genome shotgun (WGS) entry which is preliminary data.</text>
</comment>
<name>A0A9D2PWV3_9FIRM</name>